<evidence type="ECO:0000313" key="3">
    <source>
        <dbReference type="Proteomes" id="UP000034893"/>
    </source>
</evidence>
<feature type="transmembrane region" description="Helical" evidence="1">
    <location>
        <begin position="99"/>
        <end position="118"/>
    </location>
</feature>
<feature type="transmembrane region" description="Helical" evidence="1">
    <location>
        <begin position="297"/>
        <end position="321"/>
    </location>
</feature>
<feature type="transmembrane region" description="Helical" evidence="1">
    <location>
        <begin position="260"/>
        <end position="277"/>
    </location>
</feature>
<protein>
    <recommendedName>
        <fullName evidence="4">Glycosyltransferase RgtA/B/C/D-like domain-containing protein</fullName>
    </recommendedName>
</protein>
<evidence type="ECO:0000256" key="1">
    <source>
        <dbReference type="SAM" id="Phobius"/>
    </source>
</evidence>
<feature type="transmembrane region" description="Helical" evidence="1">
    <location>
        <begin position="237"/>
        <end position="254"/>
    </location>
</feature>
<feature type="transmembrane region" description="Helical" evidence="1">
    <location>
        <begin position="480"/>
        <end position="501"/>
    </location>
</feature>
<feature type="transmembrane region" description="Helical" evidence="1">
    <location>
        <begin position="138"/>
        <end position="155"/>
    </location>
</feature>
<keyword evidence="1" id="KW-0472">Membrane</keyword>
<name>A0A0G0LDZ9_9BACT</name>
<reference evidence="2 3" key="1">
    <citation type="journal article" date="2015" name="Nature">
        <title>rRNA introns, odd ribosomes, and small enigmatic genomes across a large radiation of phyla.</title>
        <authorList>
            <person name="Brown C.T."/>
            <person name="Hug L.A."/>
            <person name="Thomas B.C."/>
            <person name="Sharon I."/>
            <person name="Castelle C.J."/>
            <person name="Singh A."/>
            <person name="Wilkins M.J."/>
            <person name="Williams K.H."/>
            <person name="Banfield J.F."/>
        </authorList>
    </citation>
    <scope>NUCLEOTIDE SEQUENCE [LARGE SCALE GENOMIC DNA]</scope>
</reference>
<feature type="transmembrane region" description="Helical" evidence="1">
    <location>
        <begin position="398"/>
        <end position="419"/>
    </location>
</feature>
<dbReference type="AlphaFoldDB" id="A0A0G0LDZ9"/>
<feature type="transmembrane region" description="Helical" evidence="1">
    <location>
        <begin position="426"/>
        <end position="446"/>
    </location>
</feature>
<organism evidence="2 3">
    <name type="scientific">Candidatus Curtissbacteria bacterium GW2011_GWC2_38_9</name>
    <dbReference type="NCBI Taxonomy" id="1618414"/>
    <lineage>
        <taxon>Bacteria</taxon>
        <taxon>Candidatus Curtissiibacteriota</taxon>
    </lineage>
</organism>
<feature type="transmembrane region" description="Helical" evidence="1">
    <location>
        <begin position="73"/>
        <end position="92"/>
    </location>
</feature>
<keyword evidence="1" id="KW-0812">Transmembrane</keyword>
<accession>A0A0G0LDZ9</accession>
<dbReference type="Proteomes" id="UP000034893">
    <property type="component" value="Unassembled WGS sequence"/>
</dbReference>
<evidence type="ECO:0000313" key="2">
    <source>
        <dbReference type="EMBL" id="KKQ89282.1"/>
    </source>
</evidence>
<feature type="transmembrane region" description="Helical" evidence="1">
    <location>
        <begin position="452"/>
        <end position="468"/>
    </location>
</feature>
<dbReference type="EMBL" id="LBVP01000017">
    <property type="protein sequence ID" value="KKQ89282.1"/>
    <property type="molecule type" value="Genomic_DNA"/>
</dbReference>
<feature type="transmembrane region" description="Helical" evidence="1">
    <location>
        <begin position="21"/>
        <end position="42"/>
    </location>
</feature>
<feature type="transmembrane region" description="Helical" evidence="1">
    <location>
        <begin position="327"/>
        <end position="346"/>
    </location>
</feature>
<keyword evidence="1" id="KW-1133">Transmembrane helix</keyword>
<feature type="transmembrane region" description="Helical" evidence="1">
    <location>
        <begin position="358"/>
        <end position="378"/>
    </location>
</feature>
<proteinExistence type="predicted"/>
<comment type="caution">
    <text evidence="2">The sequence shown here is derived from an EMBL/GenBank/DDBJ whole genome shotgun (WGS) entry which is preliminary data.</text>
</comment>
<sequence length="641" mass="75098">MIKFLLFPSEDFKESSTFKDFLHILAILSFLFLLFYFLVLVFSPQIHHQELIDINSLTPWVRPWISQNEGRELPVMFIGSFIYLVFAYFLVVNYKTLTWFSNKIVQILSFLTTSIILVRTNPANLLAYGPNSDPRFNILWVLFLAFFLYGSYLFYHSSAFEKFGRIYLILLGVVFGFLVILVFEPSDPRDYGFYLGPALKLIQGEKLDSFYMQYNLLGTYLFKWMMDLGFKLIQMELTLRIIFIFWFFLYYKLATKLIKENFLVFLFMTALVTLRFLSLMRDPVFNAQITPIRLDLWVPLLFIVYKFGFFSPITAVVFAFNYVLDNFIGFLYLIGYLLMIALLFCIRKYRNQAVNFQGLFFLALPIIVSVVFQLYFFGSLLSPAGKIYRDINYGLIPILPHSMFWVIIAILPVYLYLVLKEESIKYQLTSLFLLILALLQLVYFYGRSHENNILNISGIFLLILFMCFDKLIKLNLARSVIYVVASLFILLSASVFAKFAFPKLSLAYSHLSHGKLIETHPLDKVIDNNPDLFSVYPSEQKIFVMSNYDSYFNYRYHFDQKGWFTPFVANVYLDDTVKLLKDMVSNGYKVVLWEQDMVNSVSEFNKSKYLIDQGLRFSLKRQGPLLLELRINEASNSSKLD</sequence>
<evidence type="ECO:0008006" key="4">
    <source>
        <dbReference type="Google" id="ProtNLM"/>
    </source>
</evidence>
<feature type="transmembrane region" description="Helical" evidence="1">
    <location>
        <begin position="167"/>
        <end position="183"/>
    </location>
</feature>
<gene>
    <name evidence="2" type="ORF">UT12_C0017G0003</name>
</gene>